<dbReference type="EMBL" id="BAABID010000008">
    <property type="protein sequence ID" value="GAA4726830.1"/>
    <property type="molecule type" value="Genomic_DNA"/>
</dbReference>
<comment type="function">
    <text evidence="3">Catalyzes the phosphorylation of hydroxymethylpyrimidine phosphate (HMP-P) to HMP-PP, and of HMP to HMP-P.</text>
</comment>
<dbReference type="Pfam" id="PF08543">
    <property type="entry name" value="Phos_pyr_kin"/>
    <property type="match status" value="1"/>
</dbReference>
<accession>A0ABP8YEG0</accession>
<protein>
    <recommendedName>
        <fullName evidence="6">Pyridoxamine kinase/Phosphomethylpyrimidine kinase domain-containing protein</fullName>
    </recommendedName>
</protein>
<comment type="catalytic activity">
    <reaction evidence="2">
        <text>4-amino-2-methyl-5-(phosphooxymethyl)pyrimidine + ATP = 4-amino-2-methyl-5-(diphosphooxymethyl)pyrimidine + ADP</text>
        <dbReference type="Rhea" id="RHEA:19893"/>
        <dbReference type="ChEBI" id="CHEBI:30616"/>
        <dbReference type="ChEBI" id="CHEBI:57841"/>
        <dbReference type="ChEBI" id="CHEBI:58354"/>
        <dbReference type="ChEBI" id="CHEBI:456216"/>
        <dbReference type="EC" id="2.7.4.7"/>
    </reaction>
</comment>
<evidence type="ECO:0000256" key="2">
    <source>
        <dbReference type="ARBA" id="ARBA00000565"/>
    </source>
</evidence>
<proteinExistence type="predicted"/>
<dbReference type="InterPro" id="IPR013749">
    <property type="entry name" value="PM/HMP-P_kinase-1"/>
</dbReference>
<evidence type="ECO:0000256" key="5">
    <source>
        <dbReference type="ARBA" id="ARBA00022977"/>
    </source>
</evidence>
<feature type="domain" description="Pyridoxamine kinase/Phosphomethylpyrimidine kinase" evidence="6">
    <location>
        <begin position="31"/>
        <end position="278"/>
    </location>
</feature>
<comment type="catalytic activity">
    <reaction evidence="1">
        <text>4-amino-5-hydroxymethyl-2-methylpyrimidine + ATP = 4-amino-2-methyl-5-(phosphooxymethyl)pyrimidine + ADP + H(+)</text>
        <dbReference type="Rhea" id="RHEA:23096"/>
        <dbReference type="ChEBI" id="CHEBI:15378"/>
        <dbReference type="ChEBI" id="CHEBI:16892"/>
        <dbReference type="ChEBI" id="CHEBI:30616"/>
        <dbReference type="ChEBI" id="CHEBI:58354"/>
        <dbReference type="ChEBI" id="CHEBI:456216"/>
        <dbReference type="EC" id="2.7.1.49"/>
    </reaction>
</comment>
<comment type="caution">
    <text evidence="7">The sequence shown here is derived from an EMBL/GenBank/DDBJ whole genome shotgun (WGS) entry which is preliminary data.</text>
</comment>
<comment type="pathway">
    <text evidence="4">Cofactor biosynthesis; thiamine diphosphate biosynthesis; 4-amino-2-methyl-5-diphosphomethylpyrimidine from 5-amino-1-(5-phospho-D-ribosyl)imidazole: step 3/3.</text>
</comment>
<reference evidence="8" key="1">
    <citation type="journal article" date="2019" name="Int. J. Syst. Evol. Microbiol.">
        <title>The Global Catalogue of Microorganisms (GCM) 10K type strain sequencing project: providing services to taxonomists for standard genome sequencing and annotation.</title>
        <authorList>
            <consortium name="The Broad Institute Genomics Platform"/>
            <consortium name="The Broad Institute Genome Sequencing Center for Infectious Disease"/>
            <person name="Wu L."/>
            <person name="Ma J."/>
        </authorList>
    </citation>
    <scope>NUCLEOTIDE SEQUENCE [LARGE SCALE GENOMIC DNA]</scope>
    <source>
        <strain evidence="8">JCM 18063</strain>
    </source>
</reference>
<keyword evidence="5" id="KW-0784">Thiamine biosynthesis</keyword>
<evidence type="ECO:0000256" key="3">
    <source>
        <dbReference type="ARBA" id="ARBA00003848"/>
    </source>
</evidence>
<evidence type="ECO:0000313" key="8">
    <source>
        <dbReference type="Proteomes" id="UP001500956"/>
    </source>
</evidence>
<dbReference type="CDD" id="cd01169">
    <property type="entry name" value="HMPP_kinase"/>
    <property type="match status" value="1"/>
</dbReference>
<dbReference type="PANTHER" id="PTHR20858">
    <property type="entry name" value="PHOSPHOMETHYLPYRIMIDINE KINASE"/>
    <property type="match status" value="1"/>
</dbReference>
<evidence type="ECO:0000313" key="7">
    <source>
        <dbReference type="EMBL" id="GAA4726830.1"/>
    </source>
</evidence>
<evidence type="ECO:0000256" key="1">
    <source>
        <dbReference type="ARBA" id="ARBA00000151"/>
    </source>
</evidence>
<organism evidence="7 8">
    <name type="scientific">Isoptericola chiayiensis</name>
    <dbReference type="NCBI Taxonomy" id="579446"/>
    <lineage>
        <taxon>Bacteria</taxon>
        <taxon>Bacillati</taxon>
        <taxon>Actinomycetota</taxon>
        <taxon>Actinomycetes</taxon>
        <taxon>Micrococcales</taxon>
        <taxon>Promicromonosporaceae</taxon>
        <taxon>Isoptericola</taxon>
    </lineage>
</organism>
<dbReference type="Proteomes" id="UP001500956">
    <property type="component" value="Unassembled WGS sequence"/>
</dbReference>
<sequence>MAHRPAPTTAAEGPPSCASPVPRVLAVAGSDPSGGAGIQADLKSIAAADGYGMAAITALTAQNTRGVAAVHVPPPAFLARQLDTLSEDITLDAVKIGMLATADVAAVVGAWLARAASVPVVLDPVMVATSGDRLLAREAERAVLSLLDRADVVTPNVPELAVLLDEPVATTWGAVLDQAARLAARHGVRVVAKGGHLPGDVVPDALVDPGGDVVETRARRVRTRNTHGTGCSLSSGLATRYAGHRDWAAALAGTKRWLSAALAHGEDLRVGGGHGPVDHHVWQRGTAAAPASL</sequence>
<name>A0ABP8YEG0_9MICO</name>
<dbReference type="SUPFAM" id="SSF53613">
    <property type="entry name" value="Ribokinase-like"/>
    <property type="match status" value="1"/>
</dbReference>
<evidence type="ECO:0000256" key="4">
    <source>
        <dbReference type="ARBA" id="ARBA00004769"/>
    </source>
</evidence>
<dbReference type="NCBIfam" id="TIGR00097">
    <property type="entry name" value="HMP-P_kinase"/>
    <property type="match status" value="1"/>
</dbReference>
<dbReference type="Gene3D" id="3.40.1190.20">
    <property type="match status" value="1"/>
</dbReference>
<dbReference type="InterPro" id="IPR029056">
    <property type="entry name" value="Ribokinase-like"/>
</dbReference>
<dbReference type="InterPro" id="IPR004399">
    <property type="entry name" value="HMP/HMP-P_kinase_dom"/>
</dbReference>
<dbReference type="PANTHER" id="PTHR20858:SF17">
    <property type="entry name" value="HYDROXYMETHYLPYRIMIDINE_PHOSPHOMETHYLPYRIMIDINE KINASE THI20-RELATED"/>
    <property type="match status" value="1"/>
</dbReference>
<evidence type="ECO:0000259" key="6">
    <source>
        <dbReference type="Pfam" id="PF08543"/>
    </source>
</evidence>
<keyword evidence="8" id="KW-1185">Reference proteome</keyword>
<dbReference type="RefSeq" id="WP_172149535.1">
    <property type="nucleotide sequence ID" value="NZ_BAABID010000008.1"/>
</dbReference>
<gene>
    <name evidence="7" type="ORF">GCM10023216_16960</name>
</gene>